<evidence type="ECO:0000256" key="1">
    <source>
        <dbReference type="ARBA" id="ARBA00001031"/>
    </source>
</evidence>
<dbReference type="SUPFAM" id="SSF53697">
    <property type="entry name" value="SIS domain"/>
    <property type="match status" value="1"/>
</dbReference>
<dbReference type="InterPro" id="IPR035490">
    <property type="entry name" value="GlmS/FrlB_SIS"/>
</dbReference>
<evidence type="ECO:0000313" key="6">
    <source>
        <dbReference type="EMBL" id="EEF88256.1"/>
    </source>
</evidence>
<sequence>MKLSVSPGETERNSWYAQSVNGKYFIMNKFLEEIQEQPEALKQTFCYYRSEEGKKSLKTVCALWKSGEYDRIVFTGMGSSYFISQAAATMISSASIPASAINAGELLHFQSPSLTERTLLIAVSQSGESYEVIELLKKQRWLPITVIGITNESGSSLAVMATHCLLCKAGKEEMTSTKTFITTYLAVYLLAESLKRHEVNGEALDGIIREVERQLAERDTYLSRSLTFLKGHSFVQVIGRGTVFAAVAQTALMFMEATKIPASALLGGEFRHGPLEMVGPDFICIVYAHSQSGAYHPSIRLVEDVLSFKGKVILISDAASGIESPDLLEVHVRCERSDLFAIPSIIPVQLMVNAWAEEMKLVPGSFTHGAKVTAIE</sequence>
<evidence type="ECO:0000256" key="4">
    <source>
        <dbReference type="ARBA" id="ARBA00022737"/>
    </source>
</evidence>
<evidence type="ECO:0000256" key="3">
    <source>
        <dbReference type="ARBA" id="ARBA00016090"/>
    </source>
</evidence>
<dbReference type="InterPro" id="IPR046348">
    <property type="entry name" value="SIS_dom_sf"/>
</dbReference>
<reference evidence="6 7" key="2">
    <citation type="submission" date="2009-01" db="EMBL/GenBank/DDBJ databases">
        <title>Draft genome sequence of Bacteroides cellulosilyticus (DSM 14838).</title>
        <authorList>
            <person name="Sudarsanam P."/>
            <person name="Ley R."/>
            <person name="Guruge J."/>
            <person name="Turnbaugh P.J."/>
            <person name="Mahowald M."/>
            <person name="Liep D."/>
            <person name="Gordon J."/>
        </authorList>
    </citation>
    <scope>NUCLEOTIDE SEQUENCE [LARGE SCALE GENOMIC DNA]</scope>
    <source>
        <strain evidence="6 7">DSM 14838</strain>
    </source>
</reference>
<dbReference type="GO" id="GO:0097367">
    <property type="term" value="F:carbohydrate derivative binding"/>
    <property type="evidence" value="ECO:0007669"/>
    <property type="project" value="InterPro"/>
</dbReference>
<accession>E2NIJ7</accession>
<dbReference type="GO" id="GO:0006047">
    <property type="term" value="P:UDP-N-acetylglucosamine metabolic process"/>
    <property type="evidence" value="ECO:0007669"/>
    <property type="project" value="TreeGrafter"/>
</dbReference>
<dbReference type="EMBL" id="ACCH01000314">
    <property type="protein sequence ID" value="EEF88256.1"/>
    <property type="molecule type" value="Genomic_DNA"/>
</dbReference>
<dbReference type="PANTHER" id="PTHR10937">
    <property type="entry name" value="GLUCOSAMINE--FRUCTOSE-6-PHOSPHATE AMINOTRANSFERASE, ISOMERIZING"/>
    <property type="match status" value="1"/>
</dbReference>
<evidence type="ECO:0000259" key="5">
    <source>
        <dbReference type="PROSITE" id="PS51464"/>
    </source>
</evidence>
<evidence type="ECO:0000256" key="2">
    <source>
        <dbReference type="ARBA" id="ARBA00012916"/>
    </source>
</evidence>
<dbReference type="InterPro" id="IPR035466">
    <property type="entry name" value="GlmS/AgaS_SIS"/>
</dbReference>
<organism evidence="6 7">
    <name type="scientific">Bacteroides cellulosilyticus DSM 14838</name>
    <dbReference type="NCBI Taxonomy" id="537012"/>
    <lineage>
        <taxon>Bacteria</taxon>
        <taxon>Pseudomonadati</taxon>
        <taxon>Bacteroidota</taxon>
        <taxon>Bacteroidia</taxon>
        <taxon>Bacteroidales</taxon>
        <taxon>Bacteroidaceae</taxon>
        <taxon>Bacteroides</taxon>
    </lineage>
</organism>
<dbReference type="GO" id="GO:0006487">
    <property type="term" value="P:protein N-linked glycosylation"/>
    <property type="evidence" value="ECO:0007669"/>
    <property type="project" value="TreeGrafter"/>
</dbReference>
<dbReference type="EC" id="2.6.1.16" evidence="2"/>
<dbReference type="Pfam" id="PF01380">
    <property type="entry name" value="SIS"/>
    <property type="match status" value="2"/>
</dbReference>
<feature type="domain" description="SIS" evidence="5">
    <location>
        <begin position="224"/>
        <end position="367"/>
    </location>
</feature>
<dbReference type="InterPro" id="IPR001347">
    <property type="entry name" value="SIS_dom"/>
</dbReference>
<protein>
    <recommendedName>
        <fullName evidence="3">Glutamine--fructose-6-phosphate aminotransferase [isomerizing]</fullName>
        <ecNumber evidence="2">2.6.1.16</ecNumber>
    </recommendedName>
</protein>
<dbReference type="PROSITE" id="PS51464">
    <property type="entry name" value="SIS"/>
    <property type="match status" value="2"/>
</dbReference>
<dbReference type="AlphaFoldDB" id="E2NIJ7"/>
<reference evidence="6 7" key="1">
    <citation type="submission" date="2008-12" db="EMBL/GenBank/DDBJ databases">
        <authorList>
            <person name="Fulton L."/>
            <person name="Clifton S."/>
            <person name="Fulton B."/>
            <person name="Xu J."/>
            <person name="Minx P."/>
            <person name="Pepin K.H."/>
            <person name="Johnson M."/>
            <person name="Bhonagiri V."/>
            <person name="Nash W.E."/>
            <person name="Mardis E.R."/>
            <person name="Wilson R.K."/>
        </authorList>
    </citation>
    <scope>NUCLEOTIDE SEQUENCE [LARGE SCALE GENOMIC DNA]</scope>
    <source>
        <strain evidence="6 7">DSM 14838</strain>
    </source>
</reference>
<proteinExistence type="predicted"/>
<feature type="domain" description="SIS" evidence="5">
    <location>
        <begin position="60"/>
        <end position="202"/>
    </location>
</feature>
<dbReference type="PANTHER" id="PTHR10937:SF0">
    <property type="entry name" value="GLUTAMINE--FRUCTOSE-6-PHOSPHATE TRANSAMINASE (ISOMERIZING)"/>
    <property type="match status" value="1"/>
</dbReference>
<dbReference type="Proteomes" id="UP000003711">
    <property type="component" value="Unassembled WGS sequence"/>
</dbReference>
<comment type="caution">
    <text evidence="6">The sequence shown here is derived from an EMBL/GenBank/DDBJ whole genome shotgun (WGS) entry which is preliminary data.</text>
</comment>
<dbReference type="CDD" id="cd05008">
    <property type="entry name" value="SIS_GlmS_GlmD_1"/>
    <property type="match status" value="1"/>
</dbReference>
<dbReference type="GO" id="GO:0004360">
    <property type="term" value="F:glutamine-fructose-6-phosphate transaminase (isomerizing) activity"/>
    <property type="evidence" value="ECO:0007669"/>
    <property type="project" value="UniProtKB-EC"/>
</dbReference>
<keyword evidence="4" id="KW-0677">Repeat</keyword>
<dbReference type="GO" id="GO:0005829">
    <property type="term" value="C:cytosol"/>
    <property type="evidence" value="ECO:0007669"/>
    <property type="project" value="TreeGrafter"/>
</dbReference>
<comment type="catalytic activity">
    <reaction evidence="1">
        <text>D-fructose 6-phosphate + L-glutamine = D-glucosamine 6-phosphate + L-glutamate</text>
        <dbReference type="Rhea" id="RHEA:13237"/>
        <dbReference type="ChEBI" id="CHEBI:29985"/>
        <dbReference type="ChEBI" id="CHEBI:58359"/>
        <dbReference type="ChEBI" id="CHEBI:58725"/>
        <dbReference type="ChEBI" id="CHEBI:61527"/>
        <dbReference type="EC" id="2.6.1.16"/>
    </reaction>
</comment>
<evidence type="ECO:0000313" key="7">
    <source>
        <dbReference type="Proteomes" id="UP000003711"/>
    </source>
</evidence>
<name>E2NIJ7_9BACE</name>
<dbReference type="HOGENOM" id="CLU_012520_2_4_10"/>
<gene>
    <name evidence="6" type="ORF">BACCELL_04130</name>
</gene>
<dbReference type="CDD" id="cd05009">
    <property type="entry name" value="SIS_GlmS_GlmD_2"/>
    <property type="match status" value="1"/>
</dbReference>
<dbReference type="Gene3D" id="3.40.50.10490">
    <property type="entry name" value="Glucose-6-phosphate isomerase like protein, domain 1"/>
    <property type="match status" value="2"/>
</dbReference>
<dbReference type="GO" id="GO:0006002">
    <property type="term" value="P:fructose 6-phosphate metabolic process"/>
    <property type="evidence" value="ECO:0007669"/>
    <property type="project" value="TreeGrafter"/>
</dbReference>